<keyword evidence="4 6" id="KW-0732">Signal</keyword>
<comment type="similarity">
    <text evidence="2">Belongs to the GILT family.</text>
</comment>
<organism evidence="7 8">
    <name type="scientific">Acrasis kona</name>
    <dbReference type="NCBI Taxonomy" id="1008807"/>
    <lineage>
        <taxon>Eukaryota</taxon>
        <taxon>Discoba</taxon>
        <taxon>Heterolobosea</taxon>
        <taxon>Tetramitia</taxon>
        <taxon>Eutetramitia</taxon>
        <taxon>Acrasidae</taxon>
        <taxon>Acrasis</taxon>
    </lineage>
</organism>
<proteinExistence type="inferred from homology"/>
<dbReference type="AlphaFoldDB" id="A0AAW2YPE2"/>
<feature type="signal peptide" evidence="6">
    <location>
        <begin position="1"/>
        <end position="16"/>
    </location>
</feature>
<keyword evidence="5" id="KW-0325">Glycoprotein</keyword>
<evidence type="ECO:0000313" key="7">
    <source>
        <dbReference type="EMBL" id="KAL0478695.1"/>
    </source>
</evidence>
<dbReference type="PANTHER" id="PTHR13234:SF8">
    <property type="entry name" value="GAMMA-INTERFERON-INDUCIBLE LYSOSOMAL THIOL REDUCTASE"/>
    <property type="match status" value="1"/>
</dbReference>
<evidence type="ECO:0000256" key="3">
    <source>
        <dbReference type="ARBA" id="ARBA00022525"/>
    </source>
</evidence>
<dbReference type="Proteomes" id="UP001431209">
    <property type="component" value="Unassembled WGS sequence"/>
</dbReference>
<dbReference type="Gene3D" id="3.40.30.10">
    <property type="entry name" value="Glutaredoxin"/>
    <property type="match status" value="1"/>
</dbReference>
<comment type="caution">
    <text evidence="7">The sequence shown here is derived from an EMBL/GenBank/DDBJ whole genome shotgun (WGS) entry which is preliminary data.</text>
</comment>
<dbReference type="GO" id="GO:0005576">
    <property type="term" value="C:extracellular region"/>
    <property type="evidence" value="ECO:0007669"/>
    <property type="project" value="UniProtKB-SubCell"/>
</dbReference>
<keyword evidence="8" id="KW-1185">Reference proteome</keyword>
<reference evidence="7 8" key="1">
    <citation type="submission" date="2024-03" db="EMBL/GenBank/DDBJ databases">
        <title>The Acrasis kona genome and developmental transcriptomes reveal deep origins of eukaryotic multicellular pathways.</title>
        <authorList>
            <person name="Sheikh S."/>
            <person name="Fu C.-J."/>
            <person name="Brown M.W."/>
            <person name="Baldauf S.L."/>
        </authorList>
    </citation>
    <scope>NUCLEOTIDE SEQUENCE [LARGE SCALE GENOMIC DNA]</scope>
    <source>
        <strain evidence="7 8">ATCC MYA-3509</strain>
    </source>
</reference>
<keyword evidence="3" id="KW-0964">Secreted</keyword>
<evidence type="ECO:0000313" key="8">
    <source>
        <dbReference type="Proteomes" id="UP001431209"/>
    </source>
</evidence>
<dbReference type="InterPro" id="IPR004911">
    <property type="entry name" value="Interferon-induced_GILT"/>
</dbReference>
<name>A0AAW2YPE2_9EUKA</name>
<sequence>MKSIFVVLLVAVFVAANSLVKRTLSHNENKVDIELFVMSKCPDVQDFNKHIFKQLYAELNSIMNIKVNFIAKLDDSQKYGFKSLHGVSEVEGDLIEACVQDQYKKENEFYKLNLCVNPKMPYLPSIAQQCIKEVGFDNQRIQACAFSEEGKHLLAQSINETDAKNVKWSPTMLLNGESYCEYGGDNCKATSYKDYVRDICKASTAEKKPPACSQ</sequence>
<dbReference type="GO" id="GO:0016671">
    <property type="term" value="F:oxidoreductase activity, acting on a sulfur group of donors, disulfide as acceptor"/>
    <property type="evidence" value="ECO:0007669"/>
    <property type="project" value="InterPro"/>
</dbReference>
<dbReference type="Pfam" id="PF03227">
    <property type="entry name" value="GILT"/>
    <property type="match status" value="1"/>
</dbReference>
<evidence type="ECO:0000256" key="2">
    <source>
        <dbReference type="ARBA" id="ARBA00005679"/>
    </source>
</evidence>
<dbReference type="EMBL" id="JAOPGA020000460">
    <property type="protein sequence ID" value="KAL0478695.1"/>
    <property type="molecule type" value="Genomic_DNA"/>
</dbReference>
<evidence type="ECO:0000256" key="1">
    <source>
        <dbReference type="ARBA" id="ARBA00004613"/>
    </source>
</evidence>
<feature type="chain" id="PRO_5043744336" evidence="6">
    <location>
        <begin position="17"/>
        <end position="214"/>
    </location>
</feature>
<gene>
    <name evidence="7" type="ORF">AKO1_008320</name>
</gene>
<evidence type="ECO:0000256" key="5">
    <source>
        <dbReference type="ARBA" id="ARBA00023180"/>
    </source>
</evidence>
<evidence type="ECO:0000256" key="6">
    <source>
        <dbReference type="SAM" id="SignalP"/>
    </source>
</evidence>
<comment type="subcellular location">
    <subcellularLocation>
        <location evidence="1">Secreted</location>
    </subcellularLocation>
</comment>
<protein>
    <submittedName>
        <fullName evidence="7">Uncharacterized protein</fullName>
    </submittedName>
</protein>
<dbReference type="PANTHER" id="PTHR13234">
    <property type="entry name" value="GAMMA-INTERFERON INDUCIBLE LYSOSOMAL THIOL REDUCTASE GILT"/>
    <property type="match status" value="1"/>
</dbReference>
<evidence type="ECO:0000256" key="4">
    <source>
        <dbReference type="ARBA" id="ARBA00022729"/>
    </source>
</evidence>
<accession>A0AAW2YPE2</accession>